<dbReference type="GO" id="GO:0005634">
    <property type="term" value="C:nucleus"/>
    <property type="evidence" value="ECO:0007669"/>
    <property type="project" value="TreeGrafter"/>
</dbReference>
<reference evidence="1 2" key="1">
    <citation type="journal article" date="2024" name="Science">
        <title>Giant polyketide synthase enzymes in the biosynthesis of giant marine polyether toxins.</title>
        <authorList>
            <person name="Fallon T.R."/>
            <person name="Shende V.V."/>
            <person name="Wierzbicki I.H."/>
            <person name="Pendleton A.L."/>
            <person name="Watervoot N.F."/>
            <person name="Auber R.P."/>
            <person name="Gonzalez D.J."/>
            <person name="Wisecaver J.H."/>
            <person name="Moore B.S."/>
        </authorList>
    </citation>
    <scope>NUCLEOTIDE SEQUENCE [LARGE SCALE GENOMIC DNA]</scope>
    <source>
        <strain evidence="1 2">12B1</strain>
    </source>
</reference>
<dbReference type="PANTHER" id="PTHR46035:SF1">
    <property type="entry name" value="TETRATRICOPEPTIDE REPEAT PROTEIN 4"/>
    <property type="match status" value="1"/>
</dbReference>
<evidence type="ECO:0000313" key="2">
    <source>
        <dbReference type="Proteomes" id="UP001515480"/>
    </source>
</evidence>
<dbReference type="Gene3D" id="1.25.40.10">
    <property type="entry name" value="Tetratricopeptide repeat domain"/>
    <property type="match status" value="1"/>
</dbReference>
<accession>A0AB34K5G4</accession>
<protein>
    <submittedName>
        <fullName evidence="1">Uncharacterized protein</fullName>
    </submittedName>
</protein>
<dbReference type="AlphaFoldDB" id="A0AB34K5G4"/>
<dbReference type="PANTHER" id="PTHR46035">
    <property type="entry name" value="TETRATRICOPEPTIDE REPEAT PROTEIN 4"/>
    <property type="match status" value="1"/>
</dbReference>
<dbReference type="Proteomes" id="UP001515480">
    <property type="component" value="Unassembled WGS sequence"/>
</dbReference>
<dbReference type="GO" id="GO:0051879">
    <property type="term" value="F:Hsp90 protein binding"/>
    <property type="evidence" value="ECO:0007669"/>
    <property type="project" value="TreeGrafter"/>
</dbReference>
<name>A0AB34K5G4_PRYPA</name>
<dbReference type="GO" id="GO:0005829">
    <property type="term" value="C:cytosol"/>
    <property type="evidence" value="ECO:0007669"/>
    <property type="project" value="TreeGrafter"/>
</dbReference>
<dbReference type="GO" id="GO:0006457">
    <property type="term" value="P:protein folding"/>
    <property type="evidence" value="ECO:0007669"/>
    <property type="project" value="TreeGrafter"/>
</dbReference>
<gene>
    <name evidence="1" type="ORF">AB1Y20_009945</name>
</gene>
<sequence>MGEAVVNTSHLMAYVNEAKDEGNAAYKLGRLSDALNAWQRGLDAIAQVIDPEGAVKVPIAKADVELVLRARSVLHSNRGQALMSKEFWRRAISDLSAAVKVDNLNAKAIWRRYRCHRALRHWAEAETDLDQLMSPELQQAASPLFLEANLTPEKLAAEKAELQLERDKAEKVADETFEDRMEDAAHKGIEQLRHRFEEVTLRTGLRNNTELSSELAEMLTRPGGVSAEFVAAVYQIDTEDAQIIMDWIEKAVLMRSALSGGSLV</sequence>
<dbReference type="InterPro" id="IPR011990">
    <property type="entry name" value="TPR-like_helical_dom_sf"/>
</dbReference>
<proteinExistence type="predicted"/>
<keyword evidence="2" id="KW-1185">Reference proteome</keyword>
<evidence type="ECO:0000313" key="1">
    <source>
        <dbReference type="EMBL" id="KAL1528607.1"/>
    </source>
</evidence>
<dbReference type="EMBL" id="JBGBPQ010000002">
    <property type="protein sequence ID" value="KAL1528607.1"/>
    <property type="molecule type" value="Genomic_DNA"/>
</dbReference>
<dbReference type="SUPFAM" id="SSF48452">
    <property type="entry name" value="TPR-like"/>
    <property type="match status" value="1"/>
</dbReference>
<comment type="caution">
    <text evidence="1">The sequence shown here is derived from an EMBL/GenBank/DDBJ whole genome shotgun (WGS) entry which is preliminary data.</text>
</comment>
<dbReference type="GO" id="GO:0030544">
    <property type="term" value="F:Hsp70 protein binding"/>
    <property type="evidence" value="ECO:0007669"/>
    <property type="project" value="TreeGrafter"/>
</dbReference>
<organism evidence="1 2">
    <name type="scientific">Prymnesium parvum</name>
    <name type="common">Toxic golden alga</name>
    <dbReference type="NCBI Taxonomy" id="97485"/>
    <lineage>
        <taxon>Eukaryota</taxon>
        <taxon>Haptista</taxon>
        <taxon>Haptophyta</taxon>
        <taxon>Prymnesiophyceae</taxon>
        <taxon>Prymnesiales</taxon>
        <taxon>Prymnesiaceae</taxon>
        <taxon>Prymnesium</taxon>
    </lineage>
</organism>